<keyword evidence="1" id="KW-0472">Membrane</keyword>
<name>A0A9D3VEG2_9ROSI</name>
<reference evidence="2 3" key="1">
    <citation type="journal article" date="2021" name="Plant Biotechnol. J.">
        <title>Multi-omics assisted identification of the key and species-specific regulatory components of drought-tolerant mechanisms in Gossypium stocksii.</title>
        <authorList>
            <person name="Yu D."/>
            <person name="Ke L."/>
            <person name="Zhang D."/>
            <person name="Wu Y."/>
            <person name="Sun Y."/>
            <person name="Mei J."/>
            <person name="Sun J."/>
            <person name="Sun Y."/>
        </authorList>
    </citation>
    <scope>NUCLEOTIDE SEQUENCE [LARGE SCALE GENOMIC DNA]</scope>
    <source>
        <strain evidence="3">cv. E1</strain>
        <tissue evidence="2">Leaf</tissue>
    </source>
</reference>
<sequence length="122" mass="13533">MFDSSQDSSHVDVHDLVENSKVKVRDAWSSVARYPGIVVHHIQLLVLGDYKINCIRDIRFFCYITGNKGGIGSKLFRSFLAETVLYIAMTTLAPLLMNFSAVAFPIPLAAPVINATLRSSFL</sequence>
<gene>
    <name evidence="2" type="ORF">J1N35_021062</name>
</gene>
<accession>A0A9D3VEG2</accession>
<dbReference type="AlphaFoldDB" id="A0A9D3VEG2"/>
<evidence type="ECO:0000256" key="1">
    <source>
        <dbReference type="SAM" id="Phobius"/>
    </source>
</evidence>
<keyword evidence="1" id="KW-1133">Transmembrane helix</keyword>
<proteinExistence type="predicted"/>
<keyword evidence="3" id="KW-1185">Reference proteome</keyword>
<evidence type="ECO:0000313" key="2">
    <source>
        <dbReference type="EMBL" id="KAH1081301.1"/>
    </source>
</evidence>
<comment type="caution">
    <text evidence="2">The sequence shown here is derived from an EMBL/GenBank/DDBJ whole genome shotgun (WGS) entry which is preliminary data.</text>
</comment>
<keyword evidence="1" id="KW-0812">Transmembrane</keyword>
<evidence type="ECO:0000313" key="3">
    <source>
        <dbReference type="Proteomes" id="UP000828251"/>
    </source>
</evidence>
<feature type="transmembrane region" description="Helical" evidence="1">
    <location>
        <begin position="84"/>
        <end position="106"/>
    </location>
</feature>
<organism evidence="2 3">
    <name type="scientific">Gossypium stocksii</name>
    <dbReference type="NCBI Taxonomy" id="47602"/>
    <lineage>
        <taxon>Eukaryota</taxon>
        <taxon>Viridiplantae</taxon>
        <taxon>Streptophyta</taxon>
        <taxon>Embryophyta</taxon>
        <taxon>Tracheophyta</taxon>
        <taxon>Spermatophyta</taxon>
        <taxon>Magnoliopsida</taxon>
        <taxon>eudicotyledons</taxon>
        <taxon>Gunneridae</taxon>
        <taxon>Pentapetalae</taxon>
        <taxon>rosids</taxon>
        <taxon>malvids</taxon>
        <taxon>Malvales</taxon>
        <taxon>Malvaceae</taxon>
        <taxon>Malvoideae</taxon>
        <taxon>Gossypium</taxon>
    </lineage>
</organism>
<dbReference type="Proteomes" id="UP000828251">
    <property type="component" value="Unassembled WGS sequence"/>
</dbReference>
<dbReference type="EMBL" id="JAIQCV010000007">
    <property type="protein sequence ID" value="KAH1081301.1"/>
    <property type="molecule type" value="Genomic_DNA"/>
</dbReference>
<protein>
    <submittedName>
        <fullName evidence="2">Uncharacterized protein</fullName>
    </submittedName>
</protein>